<dbReference type="PANTHER" id="PTHR42748:SF30">
    <property type="entry name" value="NMRA-LIKE DOMAIN-CONTAINING PROTEIN"/>
    <property type="match status" value="1"/>
</dbReference>
<protein>
    <submittedName>
        <fullName evidence="5">NAD dependent epimerase dehydratase</fullName>
    </submittedName>
</protein>
<dbReference type="Pfam" id="PF05368">
    <property type="entry name" value="NmrA"/>
    <property type="match status" value="1"/>
</dbReference>
<accession>A0A8H4LNH3</accession>
<comment type="caution">
    <text evidence="5">The sequence shown here is derived from an EMBL/GenBank/DDBJ whole genome shotgun (WGS) entry which is preliminary data.</text>
</comment>
<reference evidence="5 6" key="1">
    <citation type="submission" date="2020-01" db="EMBL/GenBank/DDBJ databases">
        <title>Identification and distribution of gene clusters putatively required for synthesis of sphingolipid metabolism inhibitors in phylogenetically diverse species of the filamentous fungus Fusarium.</title>
        <authorList>
            <person name="Kim H.-S."/>
            <person name="Busman M."/>
            <person name="Brown D.W."/>
            <person name="Divon H."/>
            <person name="Uhlig S."/>
            <person name="Proctor R.H."/>
        </authorList>
    </citation>
    <scope>NUCLEOTIDE SEQUENCE [LARGE SCALE GENOMIC DNA]</scope>
    <source>
        <strain evidence="5 6">NRRL 20459</strain>
    </source>
</reference>
<evidence type="ECO:0000313" key="6">
    <source>
        <dbReference type="Proteomes" id="UP000554235"/>
    </source>
</evidence>
<dbReference type="OrthoDB" id="419598at2759"/>
<keyword evidence="2" id="KW-0521">NADP</keyword>
<gene>
    <name evidence="5" type="ORF">FALBO_2052</name>
</gene>
<dbReference type="SUPFAM" id="SSF51735">
    <property type="entry name" value="NAD(P)-binding Rossmann-fold domains"/>
    <property type="match status" value="1"/>
</dbReference>
<dbReference type="Gene3D" id="3.90.25.10">
    <property type="entry name" value="UDP-galactose 4-epimerase, domain 1"/>
    <property type="match status" value="1"/>
</dbReference>
<dbReference type="Proteomes" id="UP000554235">
    <property type="component" value="Unassembled WGS sequence"/>
</dbReference>
<dbReference type="EMBL" id="JAADYS010000258">
    <property type="protein sequence ID" value="KAF4471034.1"/>
    <property type="molecule type" value="Genomic_DNA"/>
</dbReference>
<dbReference type="AlphaFoldDB" id="A0A8H4LNH3"/>
<dbReference type="PANTHER" id="PTHR42748">
    <property type="entry name" value="NITROGEN METABOLITE REPRESSION PROTEIN NMRA FAMILY MEMBER"/>
    <property type="match status" value="1"/>
</dbReference>
<evidence type="ECO:0000259" key="4">
    <source>
        <dbReference type="Pfam" id="PF05368"/>
    </source>
</evidence>
<evidence type="ECO:0000313" key="5">
    <source>
        <dbReference type="EMBL" id="KAF4471034.1"/>
    </source>
</evidence>
<evidence type="ECO:0000256" key="2">
    <source>
        <dbReference type="ARBA" id="ARBA00022857"/>
    </source>
</evidence>
<dbReference type="GO" id="GO:0005634">
    <property type="term" value="C:nucleus"/>
    <property type="evidence" value="ECO:0007669"/>
    <property type="project" value="TreeGrafter"/>
</dbReference>
<organism evidence="5 6">
    <name type="scientific">Fusarium albosuccineum</name>
    <dbReference type="NCBI Taxonomy" id="1237068"/>
    <lineage>
        <taxon>Eukaryota</taxon>
        <taxon>Fungi</taxon>
        <taxon>Dikarya</taxon>
        <taxon>Ascomycota</taxon>
        <taxon>Pezizomycotina</taxon>
        <taxon>Sordariomycetes</taxon>
        <taxon>Hypocreomycetidae</taxon>
        <taxon>Hypocreales</taxon>
        <taxon>Nectriaceae</taxon>
        <taxon>Fusarium</taxon>
        <taxon>Fusarium decemcellulare species complex</taxon>
    </lineage>
</organism>
<proteinExistence type="inferred from homology"/>
<evidence type="ECO:0000256" key="3">
    <source>
        <dbReference type="ARBA" id="ARBA00023002"/>
    </source>
</evidence>
<dbReference type="InterPro" id="IPR051164">
    <property type="entry name" value="NmrA-like_oxidored"/>
</dbReference>
<dbReference type="InterPro" id="IPR008030">
    <property type="entry name" value="NmrA-like"/>
</dbReference>
<keyword evidence="3" id="KW-0560">Oxidoreductase</keyword>
<comment type="similarity">
    <text evidence="1">Belongs to the NmrA-type oxidoreductase family.</text>
</comment>
<keyword evidence="6" id="KW-1185">Reference proteome</keyword>
<dbReference type="InterPro" id="IPR036291">
    <property type="entry name" value="NAD(P)-bd_dom_sf"/>
</dbReference>
<dbReference type="GO" id="GO:0016491">
    <property type="term" value="F:oxidoreductase activity"/>
    <property type="evidence" value="ECO:0007669"/>
    <property type="project" value="UniProtKB-KW"/>
</dbReference>
<feature type="domain" description="NmrA-like" evidence="4">
    <location>
        <begin position="18"/>
        <end position="257"/>
    </location>
</feature>
<evidence type="ECO:0000256" key="1">
    <source>
        <dbReference type="ARBA" id="ARBA00006328"/>
    </source>
</evidence>
<sequence>MWYSMLYKRSDASIKETGGAVARYLRSKDVEVHALARDPTSKKAHDLESIGVKLTPGDYDDKDSLKIAMAGCTAIFLVLMPDFTDLTSEIRWTKNIYDAGKGAGVKHVIFSSGFGAGNPDNVENLEPGSFVDTIMKNKHAIEVETRDAGFEYWTILRPGYFMANYLEPFVRMMYPGFTQEGVLTSALRRTTILPMVDTVTIGKFGGEAFLNPERFHEKEINYADEWLDLETIVAKLSKATGRDLKVNSLSDEDVNTQKGVNPFITGQLVTRNMAKLATLEEAKKWGIPLSTFDEFLGREKEAVHETFHKSG</sequence>
<name>A0A8H4LNH3_9HYPO</name>
<dbReference type="Gene3D" id="3.40.50.720">
    <property type="entry name" value="NAD(P)-binding Rossmann-like Domain"/>
    <property type="match status" value="1"/>
</dbReference>